<evidence type="ECO:0000313" key="1">
    <source>
        <dbReference type="EMBL" id="KAH7917117.1"/>
    </source>
</evidence>
<accession>A0ACB8AXH1</accession>
<organism evidence="1 2">
    <name type="scientific">Leucogyrophana mollusca</name>
    <dbReference type="NCBI Taxonomy" id="85980"/>
    <lineage>
        <taxon>Eukaryota</taxon>
        <taxon>Fungi</taxon>
        <taxon>Dikarya</taxon>
        <taxon>Basidiomycota</taxon>
        <taxon>Agaricomycotina</taxon>
        <taxon>Agaricomycetes</taxon>
        <taxon>Agaricomycetidae</taxon>
        <taxon>Boletales</taxon>
        <taxon>Boletales incertae sedis</taxon>
        <taxon>Leucogyrophana</taxon>
    </lineage>
</organism>
<keyword evidence="2" id="KW-1185">Reference proteome</keyword>
<reference evidence="1" key="1">
    <citation type="journal article" date="2021" name="New Phytol.">
        <title>Evolutionary innovations through gain and loss of genes in the ectomycorrhizal Boletales.</title>
        <authorList>
            <person name="Wu G."/>
            <person name="Miyauchi S."/>
            <person name="Morin E."/>
            <person name="Kuo A."/>
            <person name="Drula E."/>
            <person name="Varga T."/>
            <person name="Kohler A."/>
            <person name="Feng B."/>
            <person name="Cao Y."/>
            <person name="Lipzen A."/>
            <person name="Daum C."/>
            <person name="Hundley H."/>
            <person name="Pangilinan J."/>
            <person name="Johnson J."/>
            <person name="Barry K."/>
            <person name="LaButti K."/>
            <person name="Ng V."/>
            <person name="Ahrendt S."/>
            <person name="Min B."/>
            <person name="Choi I.G."/>
            <person name="Park H."/>
            <person name="Plett J.M."/>
            <person name="Magnuson J."/>
            <person name="Spatafora J.W."/>
            <person name="Nagy L.G."/>
            <person name="Henrissat B."/>
            <person name="Grigoriev I.V."/>
            <person name="Yang Z.L."/>
            <person name="Xu J."/>
            <person name="Martin F.M."/>
        </authorList>
    </citation>
    <scope>NUCLEOTIDE SEQUENCE</scope>
    <source>
        <strain evidence="1">KUC20120723A-06</strain>
    </source>
</reference>
<dbReference type="Proteomes" id="UP000790709">
    <property type="component" value="Unassembled WGS sequence"/>
</dbReference>
<name>A0ACB8AXH1_9AGAM</name>
<sequence>MHLGSARSMEHVQGSRDRSTRSTARSAAQISLVFALLTWGAYATGLLCSFAYPSPDSQPRSPRYAEGQYTVPVVLLAFLIGLQCCMSTLRLINTLSSALEAGIPTIFIGHGEDPQVLAVRAPALYGLDKRVCVADDLQLGHVR</sequence>
<gene>
    <name evidence="1" type="ORF">BV22DRAFT_1135684</name>
</gene>
<protein>
    <submittedName>
        <fullName evidence="1">Uncharacterized protein</fullName>
    </submittedName>
</protein>
<comment type="caution">
    <text evidence="1">The sequence shown here is derived from an EMBL/GenBank/DDBJ whole genome shotgun (WGS) entry which is preliminary data.</text>
</comment>
<dbReference type="EMBL" id="MU267262">
    <property type="protein sequence ID" value="KAH7917117.1"/>
    <property type="molecule type" value="Genomic_DNA"/>
</dbReference>
<proteinExistence type="predicted"/>
<evidence type="ECO:0000313" key="2">
    <source>
        <dbReference type="Proteomes" id="UP000790709"/>
    </source>
</evidence>